<dbReference type="InterPro" id="IPR015813">
    <property type="entry name" value="Pyrv/PenolPyrv_kinase-like_dom"/>
</dbReference>
<comment type="pathway">
    <text evidence="1 6">Cofactor biosynthesis; (R)-pantothenate biosynthesis; (R)-pantoate from 3-methyl-2-oxobutanoate: step 1/2.</text>
</comment>
<dbReference type="Pfam" id="PF02548">
    <property type="entry name" value="Pantoate_transf"/>
    <property type="match status" value="1"/>
</dbReference>
<dbReference type="Gene3D" id="3.20.20.60">
    <property type="entry name" value="Phosphoenolpyruvate-binding domains"/>
    <property type="match status" value="1"/>
</dbReference>
<dbReference type="NCBIfam" id="NF001452">
    <property type="entry name" value="PRK00311.1"/>
    <property type="match status" value="1"/>
</dbReference>
<dbReference type="SUPFAM" id="SSF51621">
    <property type="entry name" value="Phosphoenolpyruvate/pyruvate domain"/>
    <property type="match status" value="1"/>
</dbReference>
<evidence type="ECO:0000256" key="3">
    <source>
        <dbReference type="ARBA" id="ARBA00012618"/>
    </source>
</evidence>
<protein>
    <recommendedName>
        <fullName evidence="3 6">3-methyl-2-oxobutanoate hydroxymethyltransferase</fullName>
        <ecNumber evidence="3 6">2.1.2.11</ecNumber>
    </recommendedName>
</protein>
<proteinExistence type="inferred from homology"/>
<name>A0A7S0KDU5_9CHLO</name>
<accession>A0A7S0KDU5</accession>
<dbReference type="GO" id="GO:0003864">
    <property type="term" value="F:3-methyl-2-oxobutanoate hydroxymethyltransferase activity"/>
    <property type="evidence" value="ECO:0007669"/>
    <property type="project" value="UniProtKB-EC"/>
</dbReference>
<keyword evidence="6" id="KW-0566">Pantothenate biosynthesis</keyword>
<dbReference type="FunFam" id="3.20.20.60:FF:000003">
    <property type="entry name" value="3-methyl-2-oxobutanoate hydroxymethyltransferase"/>
    <property type="match status" value="1"/>
</dbReference>
<dbReference type="NCBIfam" id="TIGR00222">
    <property type="entry name" value="panB"/>
    <property type="match status" value="1"/>
</dbReference>
<evidence type="ECO:0000256" key="6">
    <source>
        <dbReference type="RuleBase" id="RU362100"/>
    </source>
</evidence>
<organism evidence="7">
    <name type="scientific">Ostreococcus mediterraneus</name>
    <dbReference type="NCBI Taxonomy" id="1486918"/>
    <lineage>
        <taxon>Eukaryota</taxon>
        <taxon>Viridiplantae</taxon>
        <taxon>Chlorophyta</taxon>
        <taxon>Mamiellophyceae</taxon>
        <taxon>Mamiellales</taxon>
        <taxon>Bathycoccaceae</taxon>
        <taxon>Ostreococcus</taxon>
    </lineage>
</organism>
<comment type="function">
    <text evidence="6">Catalyzes the reversible reaction in which hydroxymethyl group from 5,10-methylenetetrahydrofolate is transferred onto alpha-ketoisovalerate to form ketopantoate.</text>
</comment>
<dbReference type="InterPro" id="IPR003700">
    <property type="entry name" value="Pantoate_hydroxy_MeTrfase"/>
</dbReference>
<dbReference type="InterPro" id="IPR040442">
    <property type="entry name" value="Pyrv_kinase-like_dom_sf"/>
</dbReference>
<dbReference type="PANTHER" id="PTHR20881">
    <property type="entry name" value="3-METHYL-2-OXOBUTANOATE HYDROXYMETHYLTRANSFERASE"/>
    <property type="match status" value="1"/>
</dbReference>
<dbReference type="UniPathway" id="UPA00028">
    <property type="reaction ID" value="UER00003"/>
</dbReference>
<gene>
    <name evidence="7" type="ORF">OMED0929_LOCUS1526</name>
</gene>
<keyword evidence="4 6" id="KW-0808">Transferase</keyword>
<comment type="similarity">
    <text evidence="2 6">Belongs to the PanB family.</text>
</comment>
<dbReference type="GO" id="GO:0005739">
    <property type="term" value="C:mitochondrion"/>
    <property type="evidence" value="ECO:0007669"/>
    <property type="project" value="TreeGrafter"/>
</dbReference>
<evidence type="ECO:0000313" key="7">
    <source>
        <dbReference type="EMBL" id="CAD8578041.1"/>
    </source>
</evidence>
<dbReference type="EMBL" id="HBEW01001833">
    <property type="protein sequence ID" value="CAD8578041.1"/>
    <property type="molecule type" value="Transcribed_RNA"/>
</dbReference>
<dbReference type="CDD" id="cd06557">
    <property type="entry name" value="KPHMT-like"/>
    <property type="match status" value="1"/>
</dbReference>
<evidence type="ECO:0000256" key="5">
    <source>
        <dbReference type="ARBA" id="ARBA00049172"/>
    </source>
</evidence>
<dbReference type="HAMAP" id="MF_00156">
    <property type="entry name" value="PanB"/>
    <property type="match status" value="1"/>
</dbReference>
<dbReference type="AlphaFoldDB" id="A0A7S0KDU5"/>
<comment type="catalytic activity">
    <reaction evidence="5 6">
        <text>(6R)-5,10-methylene-5,6,7,8-tetrahydrofolate + 3-methyl-2-oxobutanoate + H2O = 2-dehydropantoate + (6S)-5,6,7,8-tetrahydrofolate</text>
        <dbReference type="Rhea" id="RHEA:11824"/>
        <dbReference type="ChEBI" id="CHEBI:11561"/>
        <dbReference type="ChEBI" id="CHEBI:11851"/>
        <dbReference type="ChEBI" id="CHEBI:15377"/>
        <dbReference type="ChEBI" id="CHEBI:15636"/>
        <dbReference type="ChEBI" id="CHEBI:57453"/>
        <dbReference type="EC" id="2.1.2.11"/>
    </reaction>
</comment>
<dbReference type="GO" id="GO:0000287">
    <property type="term" value="F:magnesium ion binding"/>
    <property type="evidence" value="ECO:0007669"/>
    <property type="project" value="TreeGrafter"/>
</dbReference>
<evidence type="ECO:0000256" key="4">
    <source>
        <dbReference type="ARBA" id="ARBA00022679"/>
    </source>
</evidence>
<evidence type="ECO:0000256" key="1">
    <source>
        <dbReference type="ARBA" id="ARBA00005033"/>
    </source>
</evidence>
<reference evidence="7" key="1">
    <citation type="submission" date="2021-01" db="EMBL/GenBank/DDBJ databases">
        <authorList>
            <person name="Corre E."/>
            <person name="Pelletier E."/>
            <person name="Niang G."/>
            <person name="Scheremetjew M."/>
            <person name="Finn R."/>
            <person name="Kale V."/>
            <person name="Holt S."/>
            <person name="Cochrane G."/>
            <person name="Meng A."/>
            <person name="Brown T."/>
            <person name="Cohen L."/>
        </authorList>
    </citation>
    <scope>NUCLEOTIDE SEQUENCE</scope>
    <source>
        <strain evidence="7">Clade-D-RCC2572</strain>
    </source>
</reference>
<dbReference type="EC" id="2.1.2.11" evidence="3 6"/>
<sequence length="342" mass="36839">MHTCNLHRPLHVARLGTMRGLFSANHLRVLMDRFCVHSTVNQSTIAFGAVEKFTVASLKAKYEKAVPITAVTAYDFPSAKQVDDSGIDIVLVGDSAAMVVHGHSTTLPITLEEMISHAKAVKRGTQRAMIVGDLPFGSYEESDKLAITSAVRYVKEGGVDAVKLEGATEDRLRAIDAIVSAGVPVMGHIGLTPQSVNVLGGFKPQGKTASCALKLVESAVKLEEFGCFAIVVECVPELVAQAITDSVSIPTIGIGAGICTSGQVLVYHDLLGLTQHPHHASVTPKFCKRYAELGEKITSALDAFKFDVEHKHFPSKQFVPYGMSEVEAKRFVEQLAQRGLRC</sequence>
<dbReference type="PANTHER" id="PTHR20881:SF0">
    <property type="entry name" value="3-METHYL-2-OXOBUTANOATE HYDROXYMETHYLTRANSFERASE"/>
    <property type="match status" value="1"/>
</dbReference>
<dbReference type="GO" id="GO:0015940">
    <property type="term" value="P:pantothenate biosynthetic process"/>
    <property type="evidence" value="ECO:0007669"/>
    <property type="project" value="UniProtKB-UniPathway"/>
</dbReference>
<evidence type="ECO:0000256" key="2">
    <source>
        <dbReference type="ARBA" id="ARBA00008676"/>
    </source>
</evidence>